<dbReference type="AlphaFoldDB" id="A0A0K1Q2N9"/>
<dbReference type="EMBL" id="CP012333">
    <property type="protein sequence ID" value="AKV00034.1"/>
    <property type="molecule type" value="Genomic_DNA"/>
</dbReference>
<accession>A0A0K1Q2N9</accession>
<name>A0A0K1Q2N9_9BACT</name>
<feature type="region of interest" description="Disordered" evidence="1">
    <location>
        <begin position="17"/>
        <end position="66"/>
    </location>
</feature>
<evidence type="ECO:0000313" key="3">
    <source>
        <dbReference type="Proteomes" id="UP000064967"/>
    </source>
</evidence>
<keyword evidence="3" id="KW-1185">Reference proteome</keyword>
<dbReference type="InterPro" id="IPR011043">
    <property type="entry name" value="Gal_Oxase/kelch_b-propeller"/>
</dbReference>
<dbReference type="SUPFAM" id="SSF50965">
    <property type="entry name" value="Galactose oxidase, central domain"/>
    <property type="match status" value="1"/>
</dbReference>
<sequence>MLLLVACGSRTGLFVDGSGEEDNLPGVDAGRDGNVVPPKDAGRDSHIEPDALPPIDATPPRDANRTDCPDAEATLVYLITSANELYSFDPGSVAMKKIGNIACPANPGATPFSMAVDRKGIAYILFSDRGAGVDDGRLFRVSTANAACISTSFVPNQHGFLRFGMGFAANTVGPTETLYVAGSEQDNGATGLARIDIPSFKLSKVGNFRPDIGNAELTGTGDGRLYGFYADNTSSPAFIGEIDTQTGHIVGQTQMKTVTLGNGWAFAFWGGDFYMFTSPGGGFSTITRYRPSDNTEAVVGSVPTVVVGAGVSTCAPAQ</sequence>
<dbReference type="STRING" id="1391654.AKJ09_06697"/>
<organism evidence="2 3">
    <name type="scientific">Labilithrix luteola</name>
    <dbReference type="NCBI Taxonomy" id="1391654"/>
    <lineage>
        <taxon>Bacteria</taxon>
        <taxon>Pseudomonadati</taxon>
        <taxon>Myxococcota</taxon>
        <taxon>Polyangia</taxon>
        <taxon>Polyangiales</taxon>
        <taxon>Labilitrichaceae</taxon>
        <taxon>Labilithrix</taxon>
    </lineage>
</organism>
<protein>
    <submittedName>
        <fullName evidence="2">Uncharacterized protein</fullName>
    </submittedName>
</protein>
<reference evidence="2 3" key="1">
    <citation type="submission" date="2015-08" db="EMBL/GenBank/DDBJ databases">
        <authorList>
            <person name="Babu N.S."/>
            <person name="Beckwith C.J."/>
            <person name="Beseler K.G."/>
            <person name="Brison A."/>
            <person name="Carone J.V."/>
            <person name="Caskin T.P."/>
            <person name="Diamond M."/>
            <person name="Durham M.E."/>
            <person name="Foxe J.M."/>
            <person name="Go M."/>
            <person name="Henderson B.A."/>
            <person name="Jones I.B."/>
            <person name="McGettigan J.A."/>
            <person name="Micheletti S.J."/>
            <person name="Nasrallah M.E."/>
            <person name="Ortiz D."/>
            <person name="Piller C.R."/>
            <person name="Privatt S.R."/>
            <person name="Schneider S.L."/>
            <person name="Sharp S."/>
            <person name="Smith T.C."/>
            <person name="Stanton J.D."/>
            <person name="Ullery H.E."/>
            <person name="Wilson R.J."/>
            <person name="Serrano M.G."/>
            <person name="Buck G."/>
            <person name="Lee V."/>
            <person name="Wang Y."/>
            <person name="Carvalho R."/>
            <person name="Voegtly L."/>
            <person name="Shi R."/>
            <person name="Duckworth R."/>
            <person name="Johnson A."/>
            <person name="Loviza R."/>
            <person name="Walstead R."/>
            <person name="Shah Z."/>
            <person name="Kiflezghi M."/>
            <person name="Wade K."/>
            <person name="Ball S.L."/>
            <person name="Bradley K.W."/>
            <person name="Asai D.J."/>
            <person name="Bowman C.A."/>
            <person name="Russell D.A."/>
            <person name="Pope W.H."/>
            <person name="Jacobs-Sera D."/>
            <person name="Hendrix R.W."/>
            <person name="Hatfull G.F."/>
        </authorList>
    </citation>
    <scope>NUCLEOTIDE SEQUENCE [LARGE SCALE GENOMIC DNA]</scope>
    <source>
        <strain evidence="2 3">DSM 27648</strain>
    </source>
</reference>
<gene>
    <name evidence="2" type="ORF">AKJ09_06697</name>
</gene>
<evidence type="ECO:0000313" key="2">
    <source>
        <dbReference type="EMBL" id="AKV00034.1"/>
    </source>
</evidence>
<evidence type="ECO:0000256" key="1">
    <source>
        <dbReference type="SAM" id="MobiDB-lite"/>
    </source>
</evidence>
<dbReference type="KEGG" id="llu:AKJ09_06697"/>
<proteinExistence type="predicted"/>
<feature type="compositionally biased region" description="Basic and acidic residues" evidence="1">
    <location>
        <begin position="40"/>
        <end position="49"/>
    </location>
</feature>
<dbReference type="Proteomes" id="UP000064967">
    <property type="component" value="Chromosome"/>
</dbReference>